<comment type="subcellular location">
    <subcellularLocation>
        <location evidence="1">Membrane</location>
        <topology evidence="1">Multi-pass membrane protein</topology>
    </subcellularLocation>
</comment>
<feature type="domain" description="Bicarbonate transporter-like transmembrane" evidence="7">
    <location>
        <begin position="48"/>
        <end position="220"/>
    </location>
</feature>
<evidence type="ECO:0000256" key="3">
    <source>
        <dbReference type="ARBA" id="ARBA00022989"/>
    </source>
</evidence>
<gene>
    <name evidence="8" type="ORF">Cvel_28638</name>
</gene>
<feature type="transmembrane region" description="Helical" evidence="6">
    <location>
        <begin position="583"/>
        <end position="601"/>
    </location>
</feature>
<dbReference type="InterPro" id="IPR011531">
    <property type="entry name" value="HCO3_transpt-like_TM_dom"/>
</dbReference>
<dbReference type="PhylomeDB" id="A0A0G4HL09"/>
<dbReference type="Gene3D" id="1.10.287.570">
    <property type="entry name" value="Helical hairpin bin"/>
    <property type="match status" value="1"/>
</dbReference>
<feature type="transmembrane region" description="Helical" evidence="6">
    <location>
        <begin position="262"/>
        <end position="284"/>
    </location>
</feature>
<evidence type="ECO:0000256" key="4">
    <source>
        <dbReference type="ARBA" id="ARBA00023136"/>
    </source>
</evidence>
<protein>
    <recommendedName>
        <fullName evidence="7">Bicarbonate transporter-like transmembrane domain-containing protein</fullName>
    </recommendedName>
</protein>
<evidence type="ECO:0000256" key="2">
    <source>
        <dbReference type="ARBA" id="ARBA00022692"/>
    </source>
</evidence>
<dbReference type="GO" id="GO:0005886">
    <property type="term" value="C:plasma membrane"/>
    <property type="evidence" value="ECO:0007669"/>
    <property type="project" value="TreeGrafter"/>
</dbReference>
<organism evidence="8">
    <name type="scientific">Chromera velia CCMP2878</name>
    <dbReference type="NCBI Taxonomy" id="1169474"/>
    <lineage>
        <taxon>Eukaryota</taxon>
        <taxon>Sar</taxon>
        <taxon>Alveolata</taxon>
        <taxon>Colpodellida</taxon>
        <taxon>Chromeraceae</taxon>
        <taxon>Chromera</taxon>
    </lineage>
</organism>
<keyword evidence="3 6" id="KW-1133">Transmembrane helix</keyword>
<accession>A0A0G4HL09</accession>
<proteinExistence type="predicted"/>
<reference evidence="8" key="1">
    <citation type="submission" date="2014-11" db="EMBL/GenBank/DDBJ databases">
        <authorList>
            <person name="Otto D Thomas"/>
            <person name="Naeem Raeece"/>
        </authorList>
    </citation>
    <scope>NUCLEOTIDE SEQUENCE</scope>
</reference>
<feature type="region of interest" description="Disordered" evidence="5">
    <location>
        <begin position="1"/>
        <end position="27"/>
    </location>
</feature>
<feature type="transmembrane region" description="Helical" evidence="6">
    <location>
        <begin position="132"/>
        <end position="155"/>
    </location>
</feature>
<evidence type="ECO:0000259" key="7">
    <source>
        <dbReference type="Pfam" id="PF00955"/>
    </source>
</evidence>
<dbReference type="GO" id="GO:0006820">
    <property type="term" value="P:monoatomic anion transport"/>
    <property type="evidence" value="ECO:0007669"/>
    <property type="project" value="InterPro"/>
</dbReference>
<feature type="domain" description="Bicarbonate transporter-like transmembrane" evidence="7">
    <location>
        <begin position="230"/>
        <end position="404"/>
    </location>
</feature>
<evidence type="ECO:0000313" key="8">
    <source>
        <dbReference type="EMBL" id="CEM44823.1"/>
    </source>
</evidence>
<name>A0A0G4HL09_9ALVE</name>
<feature type="domain" description="Bicarbonate transporter-like transmembrane" evidence="7">
    <location>
        <begin position="502"/>
        <end position="638"/>
    </location>
</feature>
<dbReference type="Pfam" id="PF00955">
    <property type="entry name" value="HCO3_cotransp"/>
    <property type="match status" value="3"/>
</dbReference>
<feature type="transmembrane region" description="Helical" evidence="6">
    <location>
        <begin position="320"/>
        <end position="339"/>
    </location>
</feature>
<feature type="transmembrane region" description="Helical" evidence="6">
    <location>
        <begin position="79"/>
        <end position="99"/>
    </location>
</feature>
<dbReference type="PANTHER" id="PTHR11453">
    <property type="entry name" value="ANION EXCHANGE PROTEIN"/>
    <property type="match status" value="1"/>
</dbReference>
<evidence type="ECO:0000256" key="5">
    <source>
        <dbReference type="SAM" id="MobiDB-lite"/>
    </source>
</evidence>
<evidence type="ECO:0000256" key="6">
    <source>
        <dbReference type="SAM" id="Phobius"/>
    </source>
</evidence>
<dbReference type="VEuPathDB" id="CryptoDB:Cvel_28638"/>
<feature type="transmembrane region" description="Helical" evidence="6">
    <location>
        <begin position="607"/>
        <end position="628"/>
    </location>
</feature>
<dbReference type="GO" id="GO:0005452">
    <property type="term" value="F:solute:inorganic anion antiporter activity"/>
    <property type="evidence" value="ECO:0007669"/>
    <property type="project" value="InterPro"/>
</dbReference>
<dbReference type="GO" id="GO:0050801">
    <property type="term" value="P:monoatomic ion homeostasis"/>
    <property type="evidence" value="ECO:0007669"/>
    <property type="project" value="TreeGrafter"/>
</dbReference>
<feature type="transmembrane region" description="Helical" evidence="6">
    <location>
        <begin position="515"/>
        <end position="538"/>
    </location>
</feature>
<dbReference type="PRINTS" id="PR01231">
    <property type="entry name" value="HCO3TRNSPORT"/>
</dbReference>
<sequence>MSHDDHSHELPSAAEIGGKDTHSTVSERTQIAKRNHHHHEERVPLWRPFGVGLVEDLRNKLPWYWSDIKDGMRMKSLATVLYLFWGCIANAVAFGSVLGRATGGLIGATETLLATAALGMVYPLLCGQPLTIMGATGPIMAYIIALNTLAGTLGINFLPFYAWSGIFLSCFLFLGSMFSLSNAIKIVTRFTEELFSVLISVIFIYNGMFYFVQLFIQADVSHGEAKAGILVGLLTFFVALAIRDSRNGRLFNQFIRNRVADFAPVIAIILGIAVAWILIGHYGIRKVDLDFLNMTEGGIFQTTLGTDKRPWVVDLSDIDAAGIALAVLGGFLGFILVYFDQNITVRLVNARQHRLKKGGGYDMDMMALCFCTILLSLVGCPWMVSATVPSLNHCRSLCLIGNEAPQEENEEDKEAHEAHSKAVLERIRTMVDRQDTAVPDSTSTALGASGQAGVDLEAGARPPSTNNPKLPTMRSHIDVVKEVHDTAKWAVEMLALPTGTGITGCVEQRVTAFTIHLLILLALFFARPALAAIPMAVLRGLFLYSGYTNLSGNEFWERLWLPITDKNKRPDKSYAKVVPMWRVHIWTLIQVVMLVGIVALMRSPVGFVFPVFIGLLHPLRIALGKWMYNKEQLEKLDSHF</sequence>
<feature type="transmembrane region" description="Helical" evidence="6">
    <location>
        <begin position="161"/>
        <end position="182"/>
    </location>
</feature>
<dbReference type="EMBL" id="CDMZ01003024">
    <property type="protein sequence ID" value="CEM44823.1"/>
    <property type="molecule type" value="Genomic_DNA"/>
</dbReference>
<dbReference type="AlphaFoldDB" id="A0A0G4HL09"/>
<keyword evidence="4 6" id="KW-0472">Membrane</keyword>
<evidence type="ECO:0000256" key="1">
    <source>
        <dbReference type="ARBA" id="ARBA00004141"/>
    </source>
</evidence>
<dbReference type="PANTHER" id="PTHR11453:SF127">
    <property type="entry name" value="SOLUTE CARRIER FAMILY 4 MEMBER 11"/>
    <property type="match status" value="1"/>
</dbReference>
<dbReference type="InterPro" id="IPR003020">
    <property type="entry name" value="HCO3_transpt_euk"/>
</dbReference>
<feature type="transmembrane region" description="Helical" evidence="6">
    <location>
        <begin position="105"/>
        <end position="125"/>
    </location>
</feature>
<feature type="transmembrane region" description="Helical" evidence="6">
    <location>
        <begin position="225"/>
        <end position="242"/>
    </location>
</feature>
<keyword evidence="2 6" id="KW-0812">Transmembrane</keyword>
<feature type="transmembrane region" description="Helical" evidence="6">
    <location>
        <begin position="194"/>
        <end position="213"/>
    </location>
</feature>